<name>A0A0N1IM37_LEPSE</name>
<dbReference type="VEuPathDB" id="TriTrypDB:Lsey_0025_0150"/>
<keyword evidence="1" id="KW-0175">Coiled coil</keyword>
<evidence type="ECO:0000313" key="3">
    <source>
        <dbReference type="Proteomes" id="UP000038009"/>
    </source>
</evidence>
<evidence type="ECO:0000256" key="1">
    <source>
        <dbReference type="SAM" id="Coils"/>
    </source>
</evidence>
<organism evidence="2 3">
    <name type="scientific">Leptomonas seymouri</name>
    <dbReference type="NCBI Taxonomy" id="5684"/>
    <lineage>
        <taxon>Eukaryota</taxon>
        <taxon>Discoba</taxon>
        <taxon>Euglenozoa</taxon>
        <taxon>Kinetoplastea</taxon>
        <taxon>Metakinetoplastina</taxon>
        <taxon>Trypanosomatida</taxon>
        <taxon>Trypanosomatidae</taxon>
        <taxon>Leishmaniinae</taxon>
        <taxon>Leptomonas</taxon>
    </lineage>
</organism>
<keyword evidence="3" id="KW-1185">Reference proteome</keyword>
<sequence>MPPRRSTKNLSPEEVLAARKSQLELLGQQCAAVEKMIAISADQELRIDAEIAGLERRIAEAEVTTAQEGRDFDEKVKFMNSYSTSNLEQLQQRHANLVKVVQDAEAENEALRLKLTEVMERKEAEFAEWEAKVAEQQVLMNTKALDFGLQLKETLDQNYNASNA</sequence>
<gene>
    <name evidence="2" type="ORF">ABL78_1494</name>
</gene>
<dbReference type="AlphaFoldDB" id="A0A0N1IM37"/>
<dbReference type="OrthoDB" id="271688at2759"/>
<dbReference type="Proteomes" id="UP000038009">
    <property type="component" value="Unassembled WGS sequence"/>
</dbReference>
<reference evidence="2 3" key="1">
    <citation type="journal article" date="2015" name="PLoS Pathog.">
        <title>Leptomonas seymouri: Adaptations to the Dixenous Life Cycle Analyzed by Genome Sequencing, Transcriptome Profiling and Co-infection with Leishmania donovani.</title>
        <authorList>
            <person name="Kraeva N."/>
            <person name="Butenko A."/>
            <person name="Hlavacova J."/>
            <person name="Kostygov A."/>
            <person name="Myskova J."/>
            <person name="Grybchuk D."/>
            <person name="Lestinova T."/>
            <person name="Votypka J."/>
            <person name="Volf P."/>
            <person name="Opperdoes F."/>
            <person name="Flegontov P."/>
            <person name="Lukes J."/>
            <person name="Yurchenko V."/>
        </authorList>
    </citation>
    <scope>NUCLEOTIDE SEQUENCE [LARGE SCALE GENOMIC DNA]</scope>
    <source>
        <strain evidence="2 3">ATCC 30220</strain>
    </source>
</reference>
<accession>A0A0N1IM37</accession>
<dbReference type="OMA" id="MEKTAHE"/>
<comment type="caution">
    <text evidence="2">The sequence shown here is derived from an EMBL/GenBank/DDBJ whole genome shotgun (WGS) entry which is preliminary data.</text>
</comment>
<evidence type="ECO:0000313" key="2">
    <source>
        <dbReference type="EMBL" id="KPI89368.1"/>
    </source>
</evidence>
<dbReference type="EMBL" id="LJSK01000025">
    <property type="protein sequence ID" value="KPI89368.1"/>
    <property type="molecule type" value="Genomic_DNA"/>
</dbReference>
<evidence type="ECO:0008006" key="4">
    <source>
        <dbReference type="Google" id="ProtNLM"/>
    </source>
</evidence>
<proteinExistence type="predicted"/>
<protein>
    <recommendedName>
        <fullName evidence="4">Coiled-coil domain-containing protein 153</fullName>
    </recommendedName>
</protein>
<feature type="coiled-coil region" evidence="1">
    <location>
        <begin position="87"/>
        <end position="139"/>
    </location>
</feature>